<evidence type="ECO:0000313" key="3">
    <source>
        <dbReference type="EMBL" id="GHB81974.1"/>
    </source>
</evidence>
<evidence type="ECO:0000313" key="4">
    <source>
        <dbReference type="Proteomes" id="UP000642673"/>
    </source>
</evidence>
<evidence type="ECO:0000256" key="1">
    <source>
        <dbReference type="SAM" id="MobiDB-lite"/>
    </source>
</evidence>
<feature type="transmembrane region" description="Helical" evidence="2">
    <location>
        <begin position="70"/>
        <end position="90"/>
    </location>
</feature>
<name>A0ABQ3F1Z0_9ACTN</name>
<feature type="transmembrane region" description="Helical" evidence="2">
    <location>
        <begin position="173"/>
        <end position="190"/>
    </location>
</feature>
<protein>
    <recommendedName>
        <fullName evidence="5">Integral membrane protein</fullName>
    </recommendedName>
</protein>
<feature type="transmembrane region" description="Helical" evidence="2">
    <location>
        <begin position="142"/>
        <end position="166"/>
    </location>
</feature>
<keyword evidence="2" id="KW-0472">Membrane</keyword>
<keyword evidence="2" id="KW-0812">Transmembrane</keyword>
<organism evidence="3 4">
    <name type="scientific">Streptomyces cirratus</name>
    <dbReference type="NCBI Taxonomy" id="68187"/>
    <lineage>
        <taxon>Bacteria</taxon>
        <taxon>Bacillati</taxon>
        <taxon>Actinomycetota</taxon>
        <taxon>Actinomycetes</taxon>
        <taxon>Kitasatosporales</taxon>
        <taxon>Streptomycetaceae</taxon>
        <taxon>Streptomyces</taxon>
    </lineage>
</organism>
<evidence type="ECO:0000256" key="2">
    <source>
        <dbReference type="SAM" id="Phobius"/>
    </source>
</evidence>
<dbReference type="Proteomes" id="UP000642673">
    <property type="component" value="Unassembled WGS sequence"/>
</dbReference>
<keyword evidence="4" id="KW-1185">Reference proteome</keyword>
<proteinExistence type="predicted"/>
<evidence type="ECO:0008006" key="5">
    <source>
        <dbReference type="Google" id="ProtNLM"/>
    </source>
</evidence>
<gene>
    <name evidence="3" type="ORF">GCM10010347_61100</name>
</gene>
<comment type="caution">
    <text evidence="3">The sequence shown here is derived from an EMBL/GenBank/DDBJ whole genome shotgun (WGS) entry which is preliminary data.</text>
</comment>
<feature type="transmembrane region" description="Helical" evidence="2">
    <location>
        <begin position="111"/>
        <end position="136"/>
    </location>
</feature>
<feature type="transmembrane region" description="Helical" evidence="2">
    <location>
        <begin position="20"/>
        <end position="39"/>
    </location>
</feature>
<keyword evidence="2" id="KW-1133">Transmembrane helix</keyword>
<feature type="transmembrane region" description="Helical" evidence="2">
    <location>
        <begin position="227"/>
        <end position="247"/>
    </location>
</feature>
<dbReference type="RefSeq" id="WP_190187476.1">
    <property type="nucleotide sequence ID" value="NZ_BMVP01000020.1"/>
</dbReference>
<feature type="region of interest" description="Disordered" evidence="1">
    <location>
        <begin position="256"/>
        <end position="291"/>
    </location>
</feature>
<reference evidence="4" key="1">
    <citation type="journal article" date="2019" name="Int. J. Syst. Evol. Microbiol.">
        <title>The Global Catalogue of Microorganisms (GCM) 10K type strain sequencing project: providing services to taxonomists for standard genome sequencing and annotation.</title>
        <authorList>
            <consortium name="The Broad Institute Genomics Platform"/>
            <consortium name="The Broad Institute Genome Sequencing Center for Infectious Disease"/>
            <person name="Wu L."/>
            <person name="Ma J."/>
        </authorList>
    </citation>
    <scope>NUCLEOTIDE SEQUENCE [LARGE SCALE GENOMIC DNA]</scope>
    <source>
        <strain evidence="4">JCM 4738</strain>
    </source>
</reference>
<dbReference type="EMBL" id="BMVP01000020">
    <property type="protein sequence ID" value="GHB81974.1"/>
    <property type="molecule type" value="Genomic_DNA"/>
</dbReference>
<accession>A0ABQ3F1Z0</accession>
<sequence>MRSWSQAFLIALRLTLLGHLYNRLALLMAVVFVPAWVWISGTCLPSTPLTFRVAVVDAEVTTDISHATQIISTLPGAATVIGFMMFMTTYKAREMDQRLILAGFPRTALSLARLTAMAAVAAVLATQITVLLRMAVGAPQPAVIWTAGLCAALAYGGLGTMLGALLNSELSGLFLVIAVVFAELTLQNPLNNPRADQPWLVVLPLFGPSQTATAAAFTHHDPGSGHAALGLLWCASTIAVATTALYARTRSYGPHTPPPGPFLPASRAAPPAATDTGVQPAGTHGAPSPRT</sequence>